<dbReference type="PANTHER" id="PTHR33112">
    <property type="entry name" value="DOMAIN PROTEIN, PUTATIVE-RELATED"/>
    <property type="match status" value="1"/>
</dbReference>
<evidence type="ECO:0000259" key="1">
    <source>
        <dbReference type="Pfam" id="PF06985"/>
    </source>
</evidence>
<reference evidence="3" key="1">
    <citation type="submission" date="2019-06" db="EMBL/GenBank/DDBJ databases">
        <title>Draft genome sequence of the griseofulvin-producing fungus Xylaria cubensis strain G536.</title>
        <authorList>
            <person name="Mead M.E."/>
            <person name="Raja H.A."/>
            <person name="Steenwyk J.L."/>
            <person name="Knowles S.L."/>
            <person name="Oberlies N.H."/>
            <person name="Rokas A."/>
        </authorList>
    </citation>
    <scope>NUCLEOTIDE SEQUENCE [LARGE SCALE GENOMIC DNA]</scope>
    <source>
        <strain evidence="3">G536</strain>
    </source>
</reference>
<dbReference type="InterPro" id="IPR010730">
    <property type="entry name" value="HET"/>
</dbReference>
<comment type="caution">
    <text evidence="2">The sequence shown here is derived from an EMBL/GenBank/DDBJ whole genome shotgun (WGS) entry which is preliminary data.</text>
</comment>
<dbReference type="Pfam" id="PF06985">
    <property type="entry name" value="HET"/>
    <property type="match status" value="1"/>
</dbReference>
<feature type="domain" description="Heterokaryon incompatibility" evidence="1">
    <location>
        <begin position="214"/>
        <end position="377"/>
    </location>
</feature>
<dbReference type="AlphaFoldDB" id="A0A553I2N9"/>
<accession>A0A553I2N9</accession>
<keyword evidence="3" id="KW-1185">Reference proteome</keyword>
<dbReference type="STRING" id="2512241.A0A553I2N9"/>
<sequence length="703" mass="78751">MGSALLCEICRPTLSGDRSPPFGREYIDVNDVFPSMAGQDGPGALDASVLRQSAKEGCIGCQVLIDGADKYFATVRTRFPNIKPFKALRFLPLSDLLTARFVFPADEGVPDDVLLDDASFEYYVPFYNEQAFSEATVDWKALTWAGHLQTEALSPSRLAIIRAWRNLCREKHEKCGDTTNVPLPTRVLEITREDGRAENVMIRLVETNGAHGEYFALSHRWGDPSCQPLRTLKGNIDQFKEGIAVESLPRSFRDAITVTDELGVRFLWIDSLCIVQDDKDDWAVEGARMTEVYSNASITIAAANADNSTAGFLRAGDLEPSDEGHALEVKTNDVEGLVYVRRRQHRKRGLDGAMFGNASWSPELDSVLQSRAWCFQEQILPPRLLEFLQHEVVWTCCAMTKCECRGGPFERPGYDRIQLRQLHQQTIEQVKDAWYQCVTYYSSRNLTYFSDRFPAVSGVARFFGENVLAEHFERVDYIAGLWSDSIIDDLQWMAMARGPDVQKFDHSQSEVAPSWSWASVPDKVGWNPRGGGCLGDYDVNNEAQVVNLPMVKDNIKHFEGYGALVEFDAPLALAGFQMPVKFIPSEKLGPLLIPEGFEPAESMDPSSQDGQQELCKALDLDVRPDHNWASMGIKEGEELVLFLMATKSTGAWIPSHCMLVAQKIEDASLADCQVYRRIGFAICSANTEVYDFAGRRQDLLILR</sequence>
<protein>
    <recommendedName>
        <fullName evidence="1">Heterokaryon incompatibility domain-containing protein</fullName>
    </recommendedName>
</protein>
<dbReference type="EMBL" id="VFLP01000022">
    <property type="protein sequence ID" value="TRX94462.1"/>
    <property type="molecule type" value="Genomic_DNA"/>
</dbReference>
<organism evidence="2 3">
    <name type="scientific">Xylaria flabelliformis</name>
    <dbReference type="NCBI Taxonomy" id="2512241"/>
    <lineage>
        <taxon>Eukaryota</taxon>
        <taxon>Fungi</taxon>
        <taxon>Dikarya</taxon>
        <taxon>Ascomycota</taxon>
        <taxon>Pezizomycotina</taxon>
        <taxon>Sordariomycetes</taxon>
        <taxon>Xylariomycetidae</taxon>
        <taxon>Xylariales</taxon>
        <taxon>Xylariaceae</taxon>
        <taxon>Xylaria</taxon>
    </lineage>
</organism>
<evidence type="ECO:0000313" key="3">
    <source>
        <dbReference type="Proteomes" id="UP000319160"/>
    </source>
</evidence>
<proteinExistence type="predicted"/>
<evidence type="ECO:0000313" key="2">
    <source>
        <dbReference type="EMBL" id="TRX94462.1"/>
    </source>
</evidence>
<name>A0A553I2N9_9PEZI</name>
<dbReference type="Proteomes" id="UP000319160">
    <property type="component" value="Unassembled WGS sequence"/>
</dbReference>
<dbReference type="OrthoDB" id="5347061at2759"/>
<dbReference type="PANTHER" id="PTHR33112:SF16">
    <property type="entry name" value="HETEROKARYON INCOMPATIBILITY DOMAIN-CONTAINING PROTEIN"/>
    <property type="match status" value="1"/>
</dbReference>
<gene>
    <name evidence="2" type="ORF">FHL15_004617</name>
</gene>